<comment type="pathway">
    <text evidence="5">Cofactor metabolism; pyridoxal 5'-phosphate salvage; pyridoxal 5'-phosphate from pyridoxine 5'-phosphate: step 1/1.</text>
</comment>
<dbReference type="InterPro" id="IPR011576">
    <property type="entry name" value="Pyridox_Oxase_N"/>
</dbReference>
<keyword evidence="11" id="KW-1185">Reference proteome</keyword>
<evidence type="ECO:0000256" key="6">
    <source>
        <dbReference type="PIRSR" id="PIRSR000190-1"/>
    </source>
</evidence>
<dbReference type="NCBIfam" id="NF004231">
    <property type="entry name" value="PRK05679.1"/>
    <property type="match status" value="1"/>
</dbReference>
<keyword evidence="2 5" id="KW-0285">Flavoprotein</keyword>
<comment type="function">
    <text evidence="5">Catalyzes the oxidation of either pyridoxine 5'-phosphate (PNP) or pyridoxamine 5'-phosphate (PMP) into pyridoxal 5'-phosphate (PLP).</text>
</comment>
<dbReference type="GO" id="GO:0008615">
    <property type="term" value="P:pyridoxine biosynthetic process"/>
    <property type="evidence" value="ECO:0007669"/>
    <property type="project" value="UniProtKB-UniRule"/>
</dbReference>
<evidence type="ECO:0000256" key="4">
    <source>
        <dbReference type="ARBA" id="ARBA00023002"/>
    </source>
</evidence>
<dbReference type="Gene3D" id="2.30.110.10">
    <property type="entry name" value="Electron Transport, Fmn-binding Protein, Chain A"/>
    <property type="match status" value="1"/>
</dbReference>
<reference evidence="10" key="1">
    <citation type="journal article" date="2020" name="Microbiol. Resour. Announc.">
        <title>Complete Genome Sequence of Novel Psychrotolerant Legionella Strain TUM19329, Isolated from Antarctic Lake Sediment.</title>
        <authorList>
            <person name="Shimada S."/>
            <person name="Nakai R."/>
            <person name="Aoki K."/>
            <person name="Shimoeda N."/>
            <person name="Ohno G."/>
            <person name="Miyazaki Y."/>
            <person name="Kudoh S."/>
            <person name="Imura S."/>
            <person name="Watanabe K."/>
            <person name="Ishii Y."/>
            <person name="Tateda K."/>
        </authorList>
    </citation>
    <scope>NUCLEOTIDE SEQUENCE [LARGE SCALE GENOMIC DNA]</scope>
    <source>
        <strain evidence="10">TUM19329</strain>
    </source>
</reference>
<feature type="binding site" evidence="5 6">
    <location>
        <begin position="194"/>
        <end position="196"/>
    </location>
    <ligand>
        <name>substrate</name>
    </ligand>
</feature>
<evidence type="ECO:0000256" key="1">
    <source>
        <dbReference type="ARBA" id="ARBA00007301"/>
    </source>
</evidence>
<evidence type="ECO:0000313" key="10">
    <source>
        <dbReference type="EMBL" id="BCA96739.1"/>
    </source>
</evidence>
<comment type="pathway">
    <text evidence="5">Cofactor metabolism; pyridoxal 5'-phosphate salvage; pyridoxal 5'-phosphate from pyridoxamine 5'-phosphate: step 1/1.</text>
</comment>
<proteinExistence type="inferred from homology"/>
<dbReference type="GO" id="GO:0004733">
    <property type="term" value="F:pyridoxamine phosphate oxidase activity"/>
    <property type="evidence" value="ECO:0007669"/>
    <property type="project" value="UniProtKB-UniRule"/>
</dbReference>
<protein>
    <recommendedName>
        <fullName evidence="5">Pyridoxine/pyridoxamine 5'-phosphate oxidase</fullName>
        <ecNumber evidence="5">1.4.3.5</ecNumber>
    </recommendedName>
    <alternativeName>
        <fullName evidence="5">PNP/PMP oxidase</fullName>
        <shortName evidence="5">PNPOx</shortName>
    </alternativeName>
    <alternativeName>
        <fullName evidence="5">Pyridoxal 5'-phosphate synthase</fullName>
    </alternativeName>
</protein>
<dbReference type="SUPFAM" id="SSF50475">
    <property type="entry name" value="FMN-binding split barrel"/>
    <property type="match status" value="1"/>
</dbReference>
<feature type="binding site" evidence="5 6">
    <location>
        <position position="126"/>
    </location>
    <ligand>
        <name>substrate</name>
    </ligand>
</feature>
<sequence>MNNFRTLADIRRDYGELSLSEDSASLNPIAQFKVWLEDVLKNEKNDPTAMVLSTVDEKNCPDSRVVLLKGLQEGNFVFYTNYQSAKAIQIQNNPYAALNFYWPQMARQVRIRGRIKKVSKAQSDEYFSSRPVKSQLSAIVSPQSQEIQDRDFLEHALNELILQQGQELVVRPNNWGGYMIIPDEIEFWQGRDSRLHDRIQYYRLEGKWEHRRLAP</sequence>
<feature type="binding site" evidence="5 6">
    <location>
        <position position="134"/>
    </location>
    <ligand>
        <name>substrate</name>
    </ligand>
</feature>
<keyword evidence="5" id="KW-0664">Pyridoxine biosynthesis</keyword>
<feature type="binding site" evidence="5 7">
    <location>
        <begin position="64"/>
        <end position="69"/>
    </location>
    <ligand>
        <name>FMN</name>
        <dbReference type="ChEBI" id="CHEBI:58210"/>
    </ligand>
</feature>
<comment type="similarity">
    <text evidence="1 5">Belongs to the pyridoxamine 5'-phosphate oxidase family.</text>
</comment>
<feature type="binding site" evidence="6">
    <location>
        <begin position="11"/>
        <end position="14"/>
    </location>
    <ligand>
        <name>substrate</name>
    </ligand>
</feature>
<feature type="binding site" evidence="5 7">
    <location>
        <position position="86"/>
    </location>
    <ligand>
        <name>FMN</name>
        <dbReference type="ChEBI" id="CHEBI:58210"/>
    </ligand>
</feature>
<comment type="catalytic activity">
    <reaction evidence="5">
        <text>pyridoxamine 5'-phosphate + O2 + H2O = pyridoxal 5'-phosphate + H2O2 + NH4(+)</text>
        <dbReference type="Rhea" id="RHEA:15817"/>
        <dbReference type="ChEBI" id="CHEBI:15377"/>
        <dbReference type="ChEBI" id="CHEBI:15379"/>
        <dbReference type="ChEBI" id="CHEBI:16240"/>
        <dbReference type="ChEBI" id="CHEBI:28938"/>
        <dbReference type="ChEBI" id="CHEBI:58451"/>
        <dbReference type="ChEBI" id="CHEBI:597326"/>
        <dbReference type="EC" id="1.4.3.5"/>
    </reaction>
</comment>
<dbReference type="GO" id="GO:0010181">
    <property type="term" value="F:FMN binding"/>
    <property type="evidence" value="ECO:0007669"/>
    <property type="project" value="UniProtKB-UniRule"/>
</dbReference>
<dbReference type="PROSITE" id="PS01064">
    <property type="entry name" value="PYRIDOX_OXIDASE"/>
    <property type="match status" value="1"/>
</dbReference>
<feature type="binding site" evidence="5 7">
    <location>
        <begin position="143"/>
        <end position="144"/>
    </location>
    <ligand>
        <name>FMN</name>
        <dbReference type="ChEBI" id="CHEBI:58210"/>
    </ligand>
</feature>
<feature type="binding site" evidence="5 7">
    <location>
        <position position="198"/>
    </location>
    <ligand>
        <name>FMN</name>
        <dbReference type="ChEBI" id="CHEBI:58210"/>
    </ligand>
</feature>
<evidence type="ECO:0000256" key="7">
    <source>
        <dbReference type="PIRSR" id="PIRSR000190-2"/>
    </source>
</evidence>
<feature type="domain" description="Pyridoxine 5'-phosphate oxidase dimerisation C-terminal" evidence="9">
    <location>
        <begin position="175"/>
        <end position="215"/>
    </location>
</feature>
<dbReference type="KEGG" id="lant:TUM19329_31000"/>
<feature type="binding site" evidence="5 6">
    <location>
        <position position="69"/>
    </location>
    <ligand>
        <name>substrate</name>
    </ligand>
</feature>
<evidence type="ECO:0000256" key="5">
    <source>
        <dbReference type="HAMAP-Rule" id="MF_01629"/>
    </source>
</evidence>
<feature type="binding site" evidence="5 7">
    <location>
        <position position="188"/>
    </location>
    <ligand>
        <name>FMN</name>
        <dbReference type="ChEBI" id="CHEBI:58210"/>
    </ligand>
</feature>
<dbReference type="InterPro" id="IPR000659">
    <property type="entry name" value="Pyridox_Oxase"/>
</dbReference>
<dbReference type="NCBIfam" id="TIGR00558">
    <property type="entry name" value="pdxH"/>
    <property type="match status" value="1"/>
</dbReference>
<dbReference type="Proteomes" id="UP000502894">
    <property type="component" value="Chromosome"/>
</dbReference>
<dbReference type="EMBL" id="AP022839">
    <property type="protein sequence ID" value="BCA96739.1"/>
    <property type="molecule type" value="Genomic_DNA"/>
</dbReference>
<evidence type="ECO:0000256" key="3">
    <source>
        <dbReference type="ARBA" id="ARBA00022643"/>
    </source>
</evidence>
<dbReference type="RefSeq" id="WP_173237979.1">
    <property type="nucleotide sequence ID" value="NZ_AP022839.1"/>
</dbReference>
<dbReference type="Pfam" id="PF10590">
    <property type="entry name" value="PNP_phzG_C"/>
    <property type="match status" value="1"/>
</dbReference>
<dbReference type="PIRSF" id="PIRSF000190">
    <property type="entry name" value="Pyd_amn-ph_oxd"/>
    <property type="match status" value="1"/>
</dbReference>
<dbReference type="InterPro" id="IPR019740">
    <property type="entry name" value="Pyridox_Oxase_CS"/>
</dbReference>
<evidence type="ECO:0000313" key="11">
    <source>
        <dbReference type="Proteomes" id="UP000502894"/>
    </source>
</evidence>
<feature type="binding site" evidence="5 7">
    <location>
        <position position="108"/>
    </location>
    <ligand>
        <name>FMN</name>
        <dbReference type="ChEBI" id="CHEBI:58210"/>
    </ligand>
</feature>
<keyword evidence="3 5" id="KW-0288">FMN</keyword>
<gene>
    <name evidence="5 10" type="primary">pdxH</name>
    <name evidence="10" type="ORF">TUM19329_31000</name>
</gene>
<feature type="domain" description="Pyridoxamine 5'-phosphate oxidase N-terminal" evidence="8">
    <location>
        <begin position="37"/>
        <end position="160"/>
    </location>
</feature>
<comment type="subunit">
    <text evidence="5">Homodimer.</text>
</comment>
<dbReference type="UniPathway" id="UPA01068">
    <property type="reaction ID" value="UER00304"/>
</dbReference>
<comment type="caution">
    <text evidence="5">Lacks conserved residue(s) required for the propagation of feature annotation.</text>
</comment>
<feature type="binding site" evidence="5 6">
    <location>
        <position position="130"/>
    </location>
    <ligand>
        <name>substrate</name>
    </ligand>
</feature>
<dbReference type="HAMAP" id="MF_01629">
    <property type="entry name" value="PdxH"/>
    <property type="match status" value="1"/>
</dbReference>
<evidence type="ECO:0000256" key="2">
    <source>
        <dbReference type="ARBA" id="ARBA00022630"/>
    </source>
</evidence>
<dbReference type="PANTHER" id="PTHR10851">
    <property type="entry name" value="PYRIDOXINE-5-PHOSPHATE OXIDASE"/>
    <property type="match status" value="1"/>
</dbReference>
<evidence type="ECO:0000259" key="8">
    <source>
        <dbReference type="Pfam" id="PF01243"/>
    </source>
</evidence>
<accession>A0A6F8T8E4</accession>
<dbReference type="PANTHER" id="PTHR10851:SF0">
    <property type="entry name" value="PYRIDOXINE-5'-PHOSPHATE OXIDASE"/>
    <property type="match status" value="1"/>
</dbReference>
<dbReference type="InterPro" id="IPR012349">
    <property type="entry name" value="Split_barrel_FMN-bd"/>
</dbReference>
<dbReference type="InterPro" id="IPR019576">
    <property type="entry name" value="Pyridoxamine_oxidase_dimer_C"/>
</dbReference>
<organism evidence="10 11">
    <name type="scientific">Legionella antarctica</name>
    <dbReference type="NCBI Taxonomy" id="2708020"/>
    <lineage>
        <taxon>Bacteria</taxon>
        <taxon>Pseudomonadati</taxon>
        <taxon>Pseudomonadota</taxon>
        <taxon>Gammaproteobacteria</taxon>
        <taxon>Legionellales</taxon>
        <taxon>Legionellaceae</taxon>
        <taxon>Legionella</taxon>
    </lineage>
</organism>
<comment type="catalytic activity">
    <reaction evidence="5">
        <text>pyridoxine 5'-phosphate + O2 = pyridoxal 5'-phosphate + H2O2</text>
        <dbReference type="Rhea" id="RHEA:15149"/>
        <dbReference type="ChEBI" id="CHEBI:15379"/>
        <dbReference type="ChEBI" id="CHEBI:16240"/>
        <dbReference type="ChEBI" id="CHEBI:58589"/>
        <dbReference type="ChEBI" id="CHEBI:597326"/>
        <dbReference type="EC" id="1.4.3.5"/>
    </reaction>
</comment>
<keyword evidence="4 5" id="KW-0560">Oxidoreductase</keyword>
<dbReference type="EC" id="1.4.3.5" evidence="5"/>
<evidence type="ECO:0000259" key="9">
    <source>
        <dbReference type="Pfam" id="PF10590"/>
    </source>
</evidence>
<dbReference type="Pfam" id="PF01243">
    <property type="entry name" value="PNPOx_N"/>
    <property type="match status" value="1"/>
</dbReference>
<name>A0A6F8T8E4_9GAMM</name>
<feature type="binding site" evidence="5 7">
    <location>
        <begin position="79"/>
        <end position="80"/>
    </location>
    <ligand>
        <name>FMN</name>
        <dbReference type="ChEBI" id="CHEBI:58210"/>
    </ligand>
</feature>
<dbReference type="AlphaFoldDB" id="A0A6F8T8E4"/>
<comment type="cofactor">
    <cofactor evidence="5 7">
        <name>FMN</name>
        <dbReference type="ChEBI" id="CHEBI:58210"/>
    </cofactor>
    <text evidence="5 7">Binds 1 FMN per subunit.</text>
</comment>